<reference evidence="5" key="1">
    <citation type="journal article" date="2017" name="Nat. Commun.">
        <title>The North American bullfrog draft genome provides insight into hormonal regulation of long noncoding RNA.</title>
        <authorList>
            <person name="Hammond S.A."/>
            <person name="Warren R.L."/>
            <person name="Vandervalk B.P."/>
            <person name="Kucuk E."/>
            <person name="Khan H."/>
            <person name="Gibb E.A."/>
            <person name="Pandoh P."/>
            <person name="Kirk H."/>
            <person name="Zhao Y."/>
            <person name="Jones M."/>
            <person name="Mungall A.J."/>
            <person name="Coope R."/>
            <person name="Pleasance S."/>
            <person name="Moore R.A."/>
            <person name="Holt R.A."/>
            <person name="Round J.M."/>
            <person name="Ohora S."/>
            <person name="Walle B.V."/>
            <person name="Veldhoen N."/>
            <person name="Helbing C.C."/>
            <person name="Birol I."/>
        </authorList>
    </citation>
    <scope>NUCLEOTIDE SEQUENCE [LARGE SCALE GENOMIC DNA]</scope>
</reference>
<dbReference type="EMBL" id="KZ060151">
    <property type="protein sequence ID" value="PIO12737.1"/>
    <property type="molecule type" value="Genomic_DNA"/>
</dbReference>
<comment type="subcellular location">
    <subcellularLocation>
        <location evidence="1">Nucleus</location>
        <location evidence="1">Nucleoplasm</location>
    </subcellularLocation>
</comment>
<evidence type="ECO:0000313" key="5">
    <source>
        <dbReference type="Proteomes" id="UP000228934"/>
    </source>
</evidence>
<dbReference type="GO" id="GO:0035242">
    <property type="term" value="F:protein-arginine omega-N asymmetric methyltransferase activity"/>
    <property type="evidence" value="ECO:0007669"/>
    <property type="project" value="TreeGrafter"/>
</dbReference>
<proteinExistence type="predicted"/>
<dbReference type="GO" id="GO:0005654">
    <property type="term" value="C:nucleoplasm"/>
    <property type="evidence" value="ECO:0007669"/>
    <property type="project" value="UniProtKB-SubCell"/>
</dbReference>
<sequence>MLHNRHLFKDKVILDVGSGTGMLCILAAKASYTRSDFRMTVCPFFVACSSHVESEEVTHHTKILVRQNTTSEVMLGQKKIGCSSILDYIIKIVKANKLGHDVTIFKGKVGEMELPVKRVDILFIEWMGCCLLYETMLNTVTEQMADT</sequence>
<keyword evidence="5" id="KW-1185">Reference proteome</keyword>
<dbReference type="AlphaFoldDB" id="A0A2G9QAW4"/>
<dbReference type="InterPro" id="IPR029063">
    <property type="entry name" value="SAM-dependent_MTases_sf"/>
</dbReference>
<dbReference type="OrthoDB" id="7848332at2759"/>
<evidence type="ECO:0000256" key="3">
    <source>
        <dbReference type="ARBA" id="ARBA00047655"/>
    </source>
</evidence>
<dbReference type="PANTHER" id="PTHR11006:SF54">
    <property type="entry name" value="PROTEIN ARGININE N-METHYLTRANSFERASE 1"/>
    <property type="match status" value="1"/>
</dbReference>
<dbReference type="InterPro" id="IPR025799">
    <property type="entry name" value="Arg_MeTrfase"/>
</dbReference>
<evidence type="ECO:0000313" key="4">
    <source>
        <dbReference type="EMBL" id="PIO12737.1"/>
    </source>
</evidence>
<keyword evidence="2" id="KW-0949">S-adenosyl-L-methionine</keyword>
<dbReference type="PANTHER" id="PTHR11006">
    <property type="entry name" value="PROTEIN ARGININE N-METHYLTRANSFERASE"/>
    <property type="match status" value="1"/>
</dbReference>
<dbReference type="Proteomes" id="UP000228934">
    <property type="component" value="Unassembled WGS sequence"/>
</dbReference>
<comment type="catalytic activity">
    <reaction evidence="3">
        <text>N(omega)-methyl-L-arginyl-[protein] + S-adenosyl-L-methionine = N(omega),N(omega)-dimethyl-L-arginyl-[protein] + S-adenosyl-L-homocysteine + H(+)</text>
        <dbReference type="Rhea" id="RHEA:48104"/>
        <dbReference type="Rhea" id="RHEA-COMP:11990"/>
        <dbReference type="Rhea" id="RHEA-COMP:11991"/>
        <dbReference type="ChEBI" id="CHEBI:15378"/>
        <dbReference type="ChEBI" id="CHEBI:57856"/>
        <dbReference type="ChEBI" id="CHEBI:59789"/>
        <dbReference type="ChEBI" id="CHEBI:61897"/>
        <dbReference type="ChEBI" id="CHEBI:65280"/>
    </reaction>
    <physiologicalReaction direction="left-to-right" evidence="3">
        <dbReference type="Rhea" id="RHEA:48105"/>
    </physiologicalReaction>
</comment>
<name>A0A2G9QAW4_AQUCT</name>
<accession>A0A2G9QAW4</accession>
<evidence type="ECO:0000256" key="1">
    <source>
        <dbReference type="ARBA" id="ARBA00004642"/>
    </source>
</evidence>
<evidence type="ECO:0008006" key="6">
    <source>
        <dbReference type="Google" id="ProtNLM"/>
    </source>
</evidence>
<evidence type="ECO:0000256" key="2">
    <source>
        <dbReference type="ARBA" id="ARBA00022691"/>
    </source>
</evidence>
<dbReference type="GO" id="GO:0035241">
    <property type="term" value="F:protein-arginine omega-N monomethyltransferase activity"/>
    <property type="evidence" value="ECO:0007669"/>
    <property type="project" value="TreeGrafter"/>
</dbReference>
<dbReference type="Gene3D" id="3.40.50.150">
    <property type="entry name" value="Vaccinia Virus protein VP39"/>
    <property type="match status" value="1"/>
</dbReference>
<protein>
    <recommendedName>
        <fullName evidence="6">Methyltransferase small domain-containing protein</fullName>
    </recommendedName>
</protein>
<dbReference type="GO" id="GO:0042054">
    <property type="term" value="F:histone methyltransferase activity"/>
    <property type="evidence" value="ECO:0007669"/>
    <property type="project" value="TreeGrafter"/>
</dbReference>
<gene>
    <name evidence="4" type="ORF">AB205_0102410</name>
</gene>
<dbReference type="SUPFAM" id="SSF53335">
    <property type="entry name" value="S-adenosyl-L-methionine-dependent methyltransferases"/>
    <property type="match status" value="1"/>
</dbReference>
<organism evidence="4 5">
    <name type="scientific">Aquarana catesbeiana</name>
    <name type="common">American bullfrog</name>
    <name type="synonym">Rana catesbeiana</name>
    <dbReference type="NCBI Taxonomy" id="8400"/>
    <lineage>
        <taxon>Eukaryota</taxon>
        <taxon>Metazoa</taxon>
        <taxon>Chordata</taxon>
        <taxon>Craniata</taxon>
        <taxon>Vertebrata</taxon>
        <taxon>Euteleostomi</taxon>
        <taxon>Amphibia</taxon>
        <taxon>Batrachia</taxon>
        <taxon>Anura</taxon>
        <taxon>Neobatrachia</taxon>
        <taxon>Ranoidea</taxon>
        <taxon>Ranidae</taxon>
        <taxon>Aquarana</taxon>
    </lineage>
</organism>